<organism evidence="2 3">
    <name type="scientific">Austropuccinia psidii MF-1</name>
    <dbReference type="NCBI Taxonomy" id="1389203"/>
    <lineage>
        <taxon>Eukaryota</taxon>
        <taxon>Fungi</taxon>
        <taxon>Dikarya</taxon>
        <taxon>Basidiomycota</taxon>
        <taxon>Pucciniomycotina</taxon>
        <taxon>Pucciniomycetes</taxon>
        <taxon>Pucciniales</taxon>
        <taxon>Sphaerophragmiaceae</taxon>
        <taxon>Austropuccinia</taxon>
    </lineage>
</organism>
<evidence type="ECO:0000313" key="2">
    <source>
        <dbReference type="EMBL" id="MBW0553877.1"/>
    </source>
</evidence>
<dbReference type="OrthoDB" id="3423060at2759"/>
<name>A0A9Q3J1S1_9BASI</name>
<evidence type="ECO:0008006" key="4">
    <source>
        <dbReference type="Google" id="ProtNLM"/>
    </source>
</evidence>
<sequence length="271" mass="30219">MLWWYLGYTIDSLQNRSQARSQAVPTPNPRPPLDGTLAVPQLTAQLDRGPILEAAEPSRKEGTGPRRLISFSGVVGRFPGTSRTIFRVPGEDGEEEEENSVEEEESDGTEGVPALVGEFQGTGGPNLAQSDHPVSHQSEPSLLSIMQHMTQIMANLQAASISESSRPPAFKTPSMKAPEYFDRTQPFKVRIFIQSCQFIFDNDLANFSQYRNKVLYATSFPIGRAAKWIEPYLSNLTNKDSDYLLNSWSLFESPLLTLFGTQMKSEKLKQN</sequence>
<dbReference type="EMBL" id="AVOT02060393">
    <property type="protein sequence ID" value="MBW0553877.1"/>
    <property type="molecule type" value="Genomic_DNA"/>
</dbReference>
<evidence type="ECO:0000313" key="3">
    <source>
        <dbReference type="Proteomes" id="UP000765509"/>
    </source>
</evidence>
<comment type="caution">
    <text evidence="2">The sequence shown here is derived from an EMBL/GenBank/DDBJ whole genome shotgun (WGS) entry which is preliminary data.</text>
</comment>
<protein>
    <recommendedName>
        <fullName evidence="4">DUF4939 domain-containing protein</fullName>
    </recommendedName>
</protein>
<reference evidence="2" key="1">
    <citation type="submission" date="2021-03" db="EMBL/GenBank/DDBJ databases">
        <title>Draft genome sequence of rust myrtle Austropuccinia psidii MF-1, a brazilian biotype.</title>
        <authorList>
            <person name="Quecine M.C."/>
            <person name="Pachon D.M.R."/>
            <person name="Bonatelli M.L."/>
            <person name="Correr F.H."/>
            <person name="Franceschini L.M."/>
            <person name="Leite T.F."/>
            <person name="Margarido G.R.A."/>
            <person name="Almeida C.A."/>
            <person name="Ferrarezi J.A."/>
            <person name="Labate C.A."/>
        </authorList>
    </citation>
    <scope>NUCLEOTIDE SEQUENCE</scope>
    <source>
        <strain evidence="2">MF-1</strain>
    </source>
</reference>
<accession>A0A9Q3J1S1</accession>
<gene>
    <name evidence="2" type="ORF">O181_093592</name>
</gene>
<proteinExistence type="predicted"/>
<dbReference type="AlphaFoldDB" id="A0A9Q3J1S1"/>
<feature type="compositionally biased region" description="Acidic residues" evidence="1">
    <location>
        <begin position="91"/>
        <end position="108"/>
    </location>
</feature>
<feature type="region of interest" description="Disordered" evidence="1">
    <location>
        <begin position="82"/>
        <end position="111"/>
    </location>
</feature>
<evidence type="ECO:0000256" key="1">
    <source>
        <dbReference type="SAM" id="MobiDB-lite"/>
    </source>
</evidence>
<dbReference type="Proteomes" id="UP000765509">
    <property type="component" value="Unassembled WGS sequence"/>
</dbReference>
<keyword evidence="3" id="KW-1185">Reference proteome</keyword>